<organism evidence="2 3">
    <name type="scientific">Zophobas morio</name>
    <dbReference type="NCBI Taxonomy" id="2755281"/>
    <lineage>
        <taxon>Eukaryota</taxon>
        <taxon>Metazoa</taxon>
        <taxon>Ecdysozoa</taxon>
        <taxon>Arthropoda</taxon>
        <taxon>Hexapoda</taxon>
        <taxon>Insecta</taxon>
        <taxon>Pterygota</taxon>
        <taxon>Neoptera</taxon>
        <taxon>Endopterygota</taxon>
        <taxon>Coleoptera</taxon>
        <taxon>Polyphaga</taxon>
        <taxon>Cucujiformia</taxon>
        <taxon>Tenebrionidae</taxon>
        <taxon>Zophobas</taxon>
    </lineage>
</organism>
<dbReference type="Proteomes" id="UP001168821">
    <property type="component" value="Unassembled WGS sequence"/>
</dbReference>
<comment type="caution">
    <text evidence="2">The sequence shown here is derived from an EMBL/GenBank/DDBJ whole genome shotgun (WGS) entry which is preliminary data.</text>
</comment>
<protein>
    <recommendedName>
        <fullName evidence="1">Reverse transcriptase domain-containing protein</fullName>
    </recommendedName>
</protein>
<evidence type="ECO:0000259" key="1">
    <source>
        <dbReference type="PROSITE" id="PS50878"/>
    </source>
</evidence>
<dbReference type="InterPro" id="IPR043502">
    <property type="entry name" value="DNA/RNA_pol_sf"/>
</dbReference>
<name>A0AA38HPS3_9CUCU</name>
<dbReference type="GO" id="GO:0071897">
    <property type="term" value="P:DNA biosynthetic process"/>
    <property type="evidence" value="ECO:0007669"/>
    <property type="project" value="UniProtKB-ARBA"/>
</dbReference>
<evidence type="ECO:0000313" key="2">
    <source>
        <dbReference type="EMBL" id="KAJ3641850.1"/>
    </source>
</evidence>
<sequence>MTVPQVNLTSPIEKLADVLRDFGTEKMFSAIDLKSGYWQIPFEEESKHLTTFATRDGATYQYNAMPFGLKNTPAAFQKLMTRGYLEKFTHVYLDDIIIFSKDHQEHLRHLQQVFERL</sequence>
<dbReference type="Gene3D" id="3.10.10.10">
    <property type="entry name" value="HIV Type 1 Reverse Transcriptase, subunit A, domain 1"/>
    <property type="match status" value="1"/>
</dbReference>
<dbReference type="PROSITE" id="PS50878">
    <property type="entry name" value="RT_POL"/>
    <property type="match status" value="1"/>
</dbReference>
<dbReference type="EMBL" id="JALNTZ010000009">
    <property type="protein sequence ID" value="KAJ3641850.1"/>
    <property type="molecule type" value="Genomic_DNA"/>
</dbReference>
<reference evidence="2" key="1">
    <citation type="journal article" date="2023" name="G3 (Bethesda)">
        <title>Whole genome assemblies of Zophobas morio and Tenebrio molitor.</title>
        <authorList>
            <person name="Kaur S."/>
            <person name="Stinson S.A."/>
            <person name="diCenzo G.C."/>
        </authorList>
    </citation>
    <scope>NUCLEOTIDE SEQUENCE</scope>
    <source>
        <strain evidence="2">QUZm001</strain>
    </source>
</reference>
<accession>A0AA38HPS3</accession>
<feature type="domain" description="Reverse transcriptase" evidence="1">
    <location>
        <begin position="1"/>
        <end position="117"/>
    </location>
</feature>
<evidence type="ECO:0000313" key="3">
    <source>
        <dbReference type="Proteomes" id="UP001168821"/>
    </source>
</evidence>
<dbReference type="InterPro" id="IPR043128">
    <property type="entry name" value="Rev_trsase/Diguanyl_cyclase"/>
</dbReference>
<dbReference type="PANTHER" id="PTHR24559">
    <property type="entry name" value="TRANSPOSON TY3-I GAG-POL POLYPROTEIN"/>
    <property type="match status" value="1"/>
</dbReference>
<dbReference type="Gene3D" id="3.30.70.270">
    <property type="match status" value="1"/>
</dbReference>
<proteinExistence type="predicted"/>
<dbReference type="InterPro" id="IPR000477">
    <property type="entry name" value="RT_dom"/>
</dbReference>
<dbReference type="CDD" id="cd01647">
    <property type="entry name" value="RT_LTR"/>
    <property type="match status" value="1"/>
</dbReference>
<dbReference type="PANTHER" id="PTHR24559:SF444">
    <property type="entry name" value="REVERSE TRANSCRIPTASE DOMAIN-CONTAINING PROTEIN"/>
    <property type="match status" value="1"/>
</dbReference>
<keyword evidence="3" id="KW-1185">Reference proteome</keyword>
<gene>
    <name evidence="2" type="ORF">Zmor_028322</name>
</gene>
<dbReference type="InterPro" id="IPR053134">
    <property type="entry name" value="RNA-dir_DNA_polymerase"/>
</dbReference>
<dbReference type="AlphaFoldDB" id="A0AA38HPS3"/>
<dbReference type="Pfam" id="PF00078">
    <property type="entry name" value="RVT_1"/>
    <property type="match status" value="1"/>
</dbReference>
<dbReference type="SUPFAM" id="SSF56672">
    <property type="entry name" value="DNA/RNA polymerases"/>
    <property type="match status" value="1"/>
</dbReference>